<dbReference type="SUPFAM" id="SSF52540">
    <property type="entry name" value="P-loop containing nucleoside triphosphate hydrolases"/>
    <property type="match status" value="1"/>
</dbReference>
<dbReference type="GO" id="GO:0015833">
    <property type="term" value="P:peptide transport"/>
    <property type="evidence" value="ECO:0007669"/>
    <property type="project" value="InterPro"/>
</dbReference>
<protein>
    <submittedName>
        <fullName evidence="6">ABC transporter ATP-binding protein</fullName>
    </submittedName>
</protein>
<dbReference type="InterPro" id="IPR003439">
    <property type="entry name" value="ABC_transporter-like_ATP-bd"/>
</dbReference>
<dbReference type="InterPro" id="IPR017871">
    <property type="entry name" value="ABC_transporter-like_CS"/>
</dbReference>
<accession>A0A974XI05</accession>
<evidence type="ECO:0000259" key="5">
    <source>
        <dbReference type="PROSITE" id="PS50893"/>
    </source>
</evidence>
<dbReference type="PANTHER" id="PTHR43776">
    <property type="entry name" value="TRANSPORT ATP-BINDING PROTEIN"/>
    <property type="match status" value="1"/>
</dbReference>
<sequence length="310" mass="34716">MEQNKPLLKVTGLKQYFKVSRKFTVKAVDGVSFEIYPGETYGLVGESGSGKSTIGRSVIRLYEPTAGQIEFNGMDISGKLDANTTKSLRQNMQMIFQDPMASLNPRKKVIDLIALGLDIHFPQLTQEERKNKVYKILEMVGLSHEHANRYPHQFSGGQRQRIGIARALIMDPELIIADEAISALDVSIQAQVVNLMKDIQRETNIAYLFIAHDLSMVKYISDRIGVLHLGHLVETGSKDEIFANPVHPYTKSLFSAIPEPNPRTEKDRTALNYNYYTSGIDYLKGKLTNISGTHSVLGTEEEIAKWTGTK</sequence>
<gene>
    <name evidence="6" type="ORF">J0B03_02915</name>
</gene>
<evidence type="ECO:0000256" key="4">
    <source>
        <dbReference type="ARBA" id="ARBA00022840"/>
    </source>
</evidence>
<evidence type="ECO:0000256" key="1">
    <source>
        <dbReference type="ARBA" id="ARBA00005417"/>
    </source>
</evidence>
<dbReference type="EMBL" id="CP071444">
    <property type="protein sequence ID" value="QSX09035.1"/>
    <property type="molecule type" value="Genomic_DNA"/>
</dbReference>
<evidence type="ECO:0000313" key="6">
    <source>
        <dbReference type="EMBL" id="QSX09035.1"/>
    </source>
</evidence>
<dbReference type="GO" id="GO:0016887">
    <property type="term" value="F:ATP hydrolysis activity"/>
    <property type="evidence" value="ECO:0007669"/>
    <property type="project" value="InterPro"/>
</dbReference>
<dbReference type="InterPro" id="IPR003593">
    <property type="entry name" value="AAA+_ATPase"/>
</dbReference>
<name>A0A974XI05_9FIRM</name>
<dbReference type="InterPro" id="IPR050319">
    <property type="entry name" value="ABC_transp_ATP-bind"/>
</dbReference>
<dbReference type="InterPro" id="IPR013563">
    <property type="entry name" value="Oligopep_ABC_C"/>
</dbReference>
<dbReference type="PANTHER" id="PTHR43776:SF7">
    <property type="entry name" value="D,D-DIPEPTIDE TRANSPORT ATP-BINDING PROTEIN DDPF-RELATED"/>
    <property type="match status" value="1"/>
</dbReference>
<keyword evidence="4 6" id="KW-0067">ATP-binding</keyword>
<dbReference type="PROSITE" id="PS50893">
    <property type="entry name" value="ABC_TRANSPORTER_2"/>
    <property type="match status" value="1"/>
</dbReference>
<dbReference type="Gene3D" id="3.40.50.300">
    <property type="entry name" value="P-loop containing nucleotide triphosphate hydrolases"/>
    <property type="match status" value="1"/>
</dbReference>
<evidence type="ECO:0000256" key="3">
    <source>
        <dbReference type="ARBA" id="ARBA00022741"/>
    </source>
</evidence>
<organism evidence="6 7">
    <name type="scientific">Alkalibacter rhizosphaerae</name>
    <dbReference type="NCBI Taxonomy" id="2815577"/>
    <lineage>
        <taxon>Bacteria</taxon>
        <taxon>Bacillati</taxon>
        <taxon>Bacillota</taxon>
        <taxon>Clostridia</taxon>
        <taxon>Eubacteriales</taxon>
        <taxon>Eubacteriaceae</taxon>
        <taxon>Alkalibacter</taxon>
    </lineage>
</organism>
<dbReference type="PROSITE" id="PS00211">
    <property type="entry name" value="ABC_TRANSPORTER_1"/>
    <property type="match status" value="1"/>
</dbReference>
<proteinExistence type="inferred from homology"/>
<comment type="similarity">
    <text evidence="1">Belongs to the ABC transporter superfamily.</text>
</comment>
<dbReference type="FunFam" id="3.40.50.300:FF:000016">
    <property type="entry name" value="Oligopeptide ABC transporter ATP-binding component"/>
    <property type="match status" value="1"/>
</dbReference>
<keyword evidence="7" id="KW-1185">Reference proteome</keyword>
<evidence type="ECO:0000313" key="7">
    <source>
        <dbReference type="Proteomes" id="UP000663499"/>
    </source>
</evidence>
<dbReference type="AlphaFoldDB" id="A0A974XI05"/>
<keyword evidence="3" id="KW-0547">Nucleotide-binding</keyword>
<dbReference type="RefSeq" id="WP_207300376.1">
    <property type="nucleotide sequence ID" value="NZ_CP071444.1"/>
</dbReference>
<keyword evidence="2" id="KW-0813">Transport</keyword>
<dbReference type="Proteomes" id="UP000663499">
    <property type="component" value="Chromosome"/>
</dbReference>
<feature type="domain" description="ABC transporter" evidence="5">
    <location>
        <begin position="8"/>
        <end position="254"/>
    </location>
</feature>
<reference evidence="6" key="1">
    <citation type="submission" date="2021-03" db="EMBL/GenBank/DDBJ databases">
        <title>Alkalibacter marinus sp. nov., isolated from tidal flat sediment.</title>
        <authorList>
            <person name="Namirimu T."/>
            <person name="Yang J.-A."/>
            <person name="Yang S.-H."/>
            <person name="Kim Y.-J."/>
            <person name="Kwon K.K."/>
        </authorList>
    </citation>
    <scope>NUCLEOTIDE SEQUENCE</scope>
    <source>
        <strain evidence="6">ES005</strain>
    </source>
</reference>
<dbReference type="SMART" id="SM00382">
    <property type="entry name" value="AAA"/>
    <property type="match status" value="1"/>
</dbReference>
<dbReference type="InterPro" id="IPR027417">
    <property type="entry name" value="P-loop_NTPase"/>
</dbReference>
<evidence type="ECO:0000256" key="2">
    <source>
        <dbReference type="ARBA" id="ARBA00022448"/>
    </source>
</evidence>
<dbReference type="KEGG" id="alka:J0B03_02915"/>
<dbReference type="Pfam" id="PF08352">
    <property type="entry name" value="oligo_HPY"/>
    <property type="match status" value="1"/>
</dbReference>
<dbReference type="Pfam" id="PF00005">
    <property type="entry name" value="ABC_tran"/>
    <property type="match status" value="1"/>
</dbReference>
<dbReference type="CDD" id="cd03257">
    <property type="entry name" value="ABC_NikE_OppD_transporters"/>
    <property type="match status" value="1"/>
</dbReference>
<dbReference type="GO" id="GO:0005524">
    <property type="term" value="F:ATP binding"/>
    <property type="evidence" value="ECO:0007669"/>
    <property type="project" value="UniProtKB-KW"/>
</dbReference>
<dbReference type="GO" id="GO:0055085">
    <property type="term" value="P:transmembrane transport"/>
    <property type="evidence" value="ECO:0007669"/>
    <property type="project" value="UniProtKB-ARBA"/>
</dbReference>